<evidence type="ECO:0000256" key="5">
    <source>
        <dbReference type="ARBA" id="ARBA00023146"/>
    </source>
</evidence>
<evidence type="ECO:0000256" key="3">
    <source>
        <dbReference type="ARBA" id="ARBA00022840"/>
    </source>
</evidence>
<sequence length="171" mass="19398">TRCTANNHQEISASTADFYTVTTPLYYVNAAPHMGSAYPTIAADVTARFQRLLGRRVRFVTGTDEHGEKIAAAATARGLSPQAHCDDIVSSYKELWRQLDISYDAFIRTTDSTHEALVREVLEAVWARGDIYKADYAGWYCVDCEEFKDEKEMDADKQCPTHRKPCQHRKE</sequence>
<evidence type="ECO:0000256" key="6">
    <source>
        <dbReference type="SAM" id="MobiDB-lite"/>
    </source>
</evidence>
<evidence type="ECO:0000259" key="7">
    <source>
        <dbReference type="Pfam" id="PF09334"/>
    </source>
</evidence>
<comment type="caution">
    <text evidence="8">The sequence shown here is derived from an EMBL/GenBank/DDBJ whole genome shotgun (WGS) entry which is preliminary data.</text>
</comment>
<evidence type="ECO:0000256" key="2">
    <source>
        <dbReference type="ARBA" id="ARBA00022741"/>
    </source>
</evidence>
<feature type="region of interest" description="Disordered" evidence="6">
    <location>
        <begin position="152"/>
        <end position="171"/>
    </location>
</feature>
<evidence type="ECO:0000313" key="8">
    <source>
        <dbReference type="EMBL" id="GFH18661.1"/>
    </source>
</evidence>
<dbReference type="InterPro" id="IPR015413">
    <property type="entry name" value="Methionyl/Leucyl_tRNA_Synth"/>
</dbReference>
<proteinExistence type="predicted"/>
<dbReference type="PANTHER" id="PTHR43326">
    <property type="entry name" value="METHIONYL-TRNA SYNTHETASE"/>
    <property type="match status" value="1"/>
</dbReference>
<keyword evidence="1 8" id="KW-0436">Ligase</keyword>
<dbReference type="AlphaFoldDB" id="A0A699Z902"/>
<dbReference type="Gene3D" id="3.40.50.620">
    <property type="entry name" value="HUPs"/>
    <property type="match status" value="1"/>
</dbReference>
<dbReference type="SUPFAM" id="SSF52374">
    <property type="entry name" value="Nucleotidylyl transferase"/>
    <property type="match status" value="1"/>
</dbReference>
<dbReference type="PRINTS" id="PR01041">
    <property type="entry name" value="TRNASYNTHMET"/>
</dbReference>
<dbReference type="PANTHER" id="PTHR43326:SF1">
    <property type="entry name" value="METHIONINE--TRNA LIGASE, MITOCHONDRIAL"/>
    <property type="match status" value="1"/>
</dbReference>
<dbReference type="Pfam" id="PF09334">
    <property type="entry name" value="tRNA-synt_1g"/>
    <property type="match status" value="1"/>
</dbReference>
<keyword evidence="9" id="KW-1185">Reference proteome</keyword>
<organism evidence="8 9">
    <name type="scientific">Haematococcus lacustris</name>
    <name type="common">Green alga</name>
    <name type="synonym">Haematococcus pluvialis</name>
    <dbReference type="NCBI Taxonomy" id="44745"/>
    <lineage>
        <taxon>Eukaryota</taxon>
        <taxon>Viridiplantae</taxon>
        <taxon>Chlorophyta</taxon>
        <taxon>core chlorophytes</taxon>
        <taxon>Chlorophyceae</taxon>
        <taxon>CS clade</taxon>
        <taxon>Chlamydomonadales</taxon>
        <taxon>Haematococcaceae</taxon>
        <taxon>Haematococcus</taxon>
    </lineage>
</organism>
<evidence type="ECO:0000313" key="9">
    <source>
        <dbReference type="Proteomes" id="UP000485058"/>
    </source>
</evidence>
<feature type="non-terminal residue" evidence="8">
    <location>
        <position position="1"/>
    </location>
</feature>
<feature type="domain" description="Methionyl/Leucyl tRNA synthetase" evidence="7">
    <location>
        <begin position="20"/>
        <end position="163"/>
    </location>
</feature>
<dbReference type="Gene3D" id="2.170.220.10">
    <property type="match status" value="1"/>
</dbReference>
<dbReference type="GO" id="GO:0006431">
    <property type="term" value="P:methionyl-tRNA aminoacylation"/>
    <property type="evidence" value="ECO:0007669"/>
    <property type="project" value="InterPro"/>
</dbReference>
<dbReference type="GO" id="GO:0005739">
    <property type="term" value="C:mitochondrion"/>
    <property type="evidence" value="ECO:0007669"/>
    <property type="project" value="TreeGrafter"/>
</dbReference>
<evidence type="ECO:0000256" key="1">
    <source>
        <dbReference type="ARBA" id="ARBA00022598"/>
    </source>
</evidence>
<dbReference type="Proteomes" id="UP000485058">
    <property type="component" value="Unassembled WGS sequence"/>
</dbReference>
<dbReference type="GO" id="GO:0005524">
    <property type="term" value="F:ATP binding"/>
    <property type="evidence" value="ECO:0007669"/>
    <property type="project" value="UniProtKB-KW"/>
</dbReference>
<name>A0A699Z902_HAELA</name>
<accession>A0A699Z902</accession>
<feature type="compositionally biased region" description="Basic residues" evidence="6">
    <location>
        <begin position="160"/>
        <end position="171"/>
    </location>
</feature>
<gene>
    <name evidence="8" type="ORF">HaLaN_15501</name>
</gene>
<feature type="non-terminal residue" evidence="8">
    <location>
        <position position="171"/>
    </location>
</feature>
<dbReference type="GO" id="GO:0004825">
    <property type="term" value="F:methionine-tRNA ligase activity"/>
    <property type="evidence" value="ECO:0007669"/>
    <property type="project" value="InterPro"/>
</dbReference>
<dbReference type="InterPro" id="IPR023457">
    <property type="entry name" value="Met-tRNA_synth_2"/>
</dbReference>
<dbReference type="GO" id="GO:0009570">
    <property type="term" value="C:chloroplast stroma"/>
    <property type="evidence" value="ECO:0007669"/>
    <property type="project" value="TreeGrafter"/>
</dbReference>
<evidence type="ECO:0000256" key="4">
    <source>
        <dbReference type="ARBA" id="ARBA00022917"/>
    </source>
</evidence>
<keyword evidence="2" id="KW-0547">Nucleotide-binding</keyword>
<dbReference type="InterPro" id="IPR014729">
    <property type="entry name" value="Rossmann-like_a/b/a_fold"/>
</dbReference>
<keyword evidence="5" id="KW-0030">Aminoacyl-tRNA synthetase</keyword>
<dbReference type="InterPro" id="IPR033911">
    <property type="entry name" value="MetRS_core"/>
</dbReference>
<keyword evidence="4" id="KW-0648">Protein biosynthesis</keyword>
<keyword evidence="3" id="KW-0067">ATP-binding</keyword>
<reference evidence="8 9" key="1">
    <citation type="submission" date="2020-02" db="EMBL/GenBank/DDBJ databases">
        <title>Draft genome sequence of Haematococcus lacustris strain NIES-144.</title>
        <authorList>
            <person name="Morimoto D."/>
            <person name="Nakagawa S."/>
            <person name="Yoshida T."/>
            <person name="Sawayama S."/>
        </authorList>
    </citation>
    <scope>NUCLEOTIDE SEQUENCE [LARGE SCALE GENOMIC DNA]</scope>
    <source>
        <strain evidence="8 9">NIES-144</strain>
    </source>
</reference>
<dbReference type="EMBL" id="BLLF01001334">
    <property type="protein sequence ID" value="GFH18661.1"/>
    <property type="molecule type" value="Genomic_DNA"/>
</dbReference>
<protein>
    <submittedName>
        <fullName evidence="8">Methionine-tRNA ligase</fullName>
    </submittedName>
</protein>